<dbReference type="InterPro" id="IPR033985">
    <property type="entry name" value="SusD-like_N"/>
</dbReference>
<accession>A0A174EE94</accession>
<comment type="similarity">
    <text evidence="2">Belongs to the SusD family.</text>
</comment>
<evidence type="ECO:0000259" key="8">
    <source>
        <dbReference type="Pfam" id="PF14322"/>
    </source>
</evidence>
<evidence type="ECO:0000313" key="10">
    <source>
        <dbReference type="Proteomes" id="UP000095517"/>
    </source>
</evidence>
<reference evidence="9 10" key="1">
    <citation type="submission" date="2015-09" db="EMBL/GenBank/DDBJ databases">
        <authorList>
            <consortium name="Pathogen Informatics"/>
        </authorList>
    </citation>
    <scope>NUCLEOTIDE SEQUENCE [LARGE SCALE GENOMIC DNA]</scope>
    <source>
        <strain evidence="9 10">2789STDY5608840</strain>
    </source>
</reference>
<evidence type="ECO:0000256" key="2">
    <source>
        <dbReference type="ARBA" id="ARBA00006275"/>
    </source>
</evidence>
<dbReference type="Gene3D" id="1.25.40.390">
    <property type="match status" value="2"/>
</dbReference>
<dbReference type="STRING" id="338188.ERS852397_01876"/>
<organism evidence="9 10">
    <name type="scientific">Bacteroides finegoldii</name>
    <dbReference type="NCBI Taxonomy" id="338188"/>
    <lineage>
        <taxon>Bacteria</taxon>
        <taxon>Pseudomonadati</taxon>
        <taxon>Bacteroidota</taxon>
        <taxon>Bacteroidia</taxon>
        <taxon>Bacteroidales</taxon>
        <taxon>Bacteroidaceae</taxon>
        <taxon>Bacteroides</taxon>
    </lineage>
</organism>
<evidence type="ECO:0000259" key="7">
    <source>
        <dbReference type="Pfam" id="PF07980"/>
    </source>
</evidence>
<feature type="signal peptide" evidence="6">
    <location>
        <begin position="1"/>
        <end position="23"/>
    </location>
</feature>
<proteinExistence type="inferred from homology"/>
<comment type="subcellular location">
    <subcellularLocation>
        <location evidence="1">Cell outer membrane</location>
    </subcellularLocation>
</comment>
<dbReference type="EMBL" id="CYZH01000008">
    <property type="protein sequence ID" value="CUO36174.1"/>
    <property type="molecule type" value="Genomic_DNA"/>
</dbReference>
<dbReference type="RefSeq" id="WP_022275526.1">
    <property type="nucleotide sequence ID" value="NZ_CABIXA010000008.1"/>
</dbReference>
<feature type="domain" description="RagB/SusD" evidence="7">
    <location>
        <begin position="489"/>
        <end position="630"/>
    </location>
</feature>
<sequence>MKKLVYNVALALCAMVTINSCSLDEYNPMEVTGEETLATFDGWYGMQTQCYNPIYSQLYTVTDFLSVAEVGTDTWLTANNNDNSKELFYYESLTPSKDKAWDKLFMQAYTALGICNTVINRAESVEGNADDIRVLTAEARCLRGFYHLILTTYFGPITLCMNEAGNNIVLEPKRNTLSEIYSYIIDDLKYAADNLNTTPYGNNRARVSKKSAMGLLARAYIQGAGQGLSENGVSYWQRAADVAESFIADTEAGGGTYGGYLYKDISDMWADGNNRTNKEALFVAAGCDAGDDDAWDYSNAGYNKLFTYTYWNQTNLSDISKITSDKQNYFYGRTNNGNCAPSKYLLDCFEPTWDKRWENSFQTAFGAFSMEKVAWIPYAKNIVTLTSDLCQKYGIDASHVGEKIYPYVDCDGKTMSHGGNQYTASVWPKGVTTGDISTLTTPKKVYVIDYPLPADDNRFFLYLSKEPLSAEDKKDRVYACVNIDDLFDANGNYVKTQNDMPSDYDRTSKVYATYPCLNKFIWSYEGVYYGSNLQIRNGDIFVMRMAEVYLIAAEAEQHLGNGTKAAGYLNTLRARAARSGALESSYKLTTVTEEDIYDEYARELCGEHSRWALLQRHQAFSTRLAKYNKRAASSFKSYNIWRPISQTFLQQIDNAEEYGDNGYGTTAKSGLDGFLQ</sequence>
<feature type="chain" id="PRO_5008020661" evidence="6">
    <location>
        <begin position="24"/>
        <end position="676"/>
    </location>
</feature>
<gene>
    <name evidence="9" type="ORF">ERS852397_01876</name>
</gene>
<dbReference type="InterPro" id="IPR012944">
    <property type="entry name" value="SusD_RagB_dom"/>
</dbReference>
<evidence type="ECO:0000256" key="3">
    <source>
        <dbReference type="ARBA" id="ARBA00022729"/>
    </source>
</evidence>
<evidence type="ECO:0000313" key="9">
    <source>
        <dbReference type="EMBL" id="CUO36174.1"/>
    </source>
</evidence>
<keyword evidence="5" id="KW-0998">Cell outer membrane</keyword>
<dbReference type="AlphaFoldDB" id="A0A174EE94"/>
<dbReference type="Proteomes" id="UP000095517">
    <property type="component" value="Unassembled WGS sequence"/>
</dbReference>
<feature type="domain" description="SusD-like N-terminal" evidence="8">
    <location>
        <begin position="84"/>
        <end position="220"/>
    </location>
</feature>
<dbReference type="SUPFAM" id="SSF48452">
    <property type="entry name" value="TPR-like"/>
    <property type="match status" value="1"/>
</dbReference>
<dbReference type="GO" id="GO:0009279">
    <property type="term" value="C:cell outer membrane"/>
    <property type="evidence" value="ECO:0007669"/>
    <property type="project" value="UniProtKB-SubCell"/>
</dbReference>
<evidence type="ECO:0000256" key="4">
    <source>
        <dbReference type="ARBA" id="ARBA00023136"/>
    </source>
</evidence>
<evidence type="ECO:0000256" key="5">
    <source>
        <dbReference type="ARBA" id="ARBA00023237"/>
    </source>
</evidence>
<keyword evidence="4" id="KW-0472">Membrane</keyword>
<dbReference type="InterPro" id="IPR011990">
    <property type="entry name" value="TPR-like_helical_dom_sf"/>
</dbReference>
<protein>
    <submittedName>
        <fullName evidence="9">SusD family</fullName>
    </submittedName>
</protein>
<keyword evidence="3 6" id="KW-0732">Signal</keyword>
<evidence type="ECO:0000256" key="1">
    <source>
        <dbReference type="ARBA" id="ARBA00004442"/>
    </source>
</evidence>
<name>A0A174EE94_9BACE</name>
<dbReference type="Pfam" id="PF07980">
    <property type="entry name" value="SusD_RagB"/>
    <property type="match status" value="1"/>
</dbReference>
<dbReference type="Pfam" id="PF14322">
    <property type="entry name" value="SusD-like_3"/>
    <property type="match status" value="1"/>
</dbReference>
<evidence type="ECO:0000256" key="6">
    <source>
        <dbReference type="SAM" id="SignalP"/>
    </source>
</evidence>